<feature type="region of interest" description="Disordered" evidence="1">
    <location>
        <begin position="258"/>
        <end position="332"/>
    </location>
</feature>
<accession>A0A6A6TRE4</accession>
<evidence type="ECO:0000256" key="1">
    <source>
        <dbReference type="SAM" id="MobiDB-lite"/>
    </source>
</evidence>
<feature type="compositionally biased region" description="Polar residues" evidence="1">
    <location>
        <begin position="272"/>
        <end position="291"/>
    </location>
</feature>
<dbReference type="OrthoDB" id="3648773at2759"/>
<keyword evidence="3" id="KW-1185">Reference proteome</keyword>
<dbReference type="Proteomes" id="UP000799324">
    <property type="component" value="Unassembled WGS sequence"/>
</dbReference>
<feature type="region of interest" description="Disordered" evidence="1">
    <location>
        <begin position="1"/>
        <end position="75"/>
    </location>
</feature>
<feature type="compositionally biased region" description="Polar residues" evidence="1">
    <location>
        <begin position="46"/>
        <end position="56"/>
    </location>
</feature>
<protein>
    <submittedName>
        <fullName evidence="2">Uncharacterized protein</fullName>
    </submittedName>
</protein>
<dbReference type="EMBL" id="MU004289">
    <property type="protein sequence ID" value="KAF2662392.1"/>
    <property type="molecule type" value="Genomic_DNA"/>
</dbReference>
<gene>
    <name evidence="2" type="ORF">K491DRAFT_772971</name>
</gene>
<feature type="region of interest" description="Disordered" evidence="1">
    <location>
        <begin position="356"/>
        <end position="419"/>
    </location>
</feature>
<reference evidence="2" key="1">
    <citation type="journal article" date="2020" name="Stud. Mycol.">
        <title>101 Dothideomycetes genomes: a test case for predicting lifestyles and emergence of pathogens.</title>
        <authorList>
            <person name="Haridas S."/>
            <person name="Albert R."/>
            <person name="Binder M."/>
            <person name="Bloem J."/>
            <person name="Labutti K."/>
            <person name="Salamov A."/>
            <person name="Andreopoulos B."/>
            <person name="Baker S."/>
            <person name="Barry K."/>
            <person name="Bills G."/>
            <person name="Bluhm B."/>
            <person name="Cannon C."/>
            <person name="Castanera R."/>
            <person name="Culley D."/>
            <person name="Daum C."/>
            <person name="Ezra D."/>
            <person name="Gonzalez J."/>
            <person name="Henrissat B."/>
            <person name="Kuo A."/>
            <person name="Liang C."/>
            <person name="Lipzen A."/>
            <person name="Lutzoni F."/>
            <person name="Magnuson J."/>
            <person name="Mondo S."/>
            <person name="Nolan M."/>
            <person name="Ohm R."/>
            <person name="Pangilinan J."/>
            <person name="Park H.-J."/>
            <person name="Ramirez L."/>
            <person name="Alfaro M."/>
            <person name="Sun H."/>
            <person name="Tritt A."/>
            <person name="Yoshinaga Y."/>
            <person name="Zwiers L.-H."/>
            <person name="Turgeon B."/>
            <person name="Goodwin S."/>
            <person name="Spatafora J."/>
            <person name="Crous P."/>
            <person name="Grigoriev I."/>
        </authorList>
    </citation>
    <scope>NUCLEOTIDE SEQUENCE</scope>
    <source>
        <strain evidence="2">CBS 122681</strain>
    </source>
</reference>
<feature type="compositionally biased region" description="Basic and acidic residues" evidence="1">
    <location>
        <begin position="18"/>
        <end position="35"/>
    </location>
</feature>
<dbReference type="AlphaFoldDB" id="A0A6A6TRE4"/>
<proteinExistence type="predicted"/>
<sequence>MSPASESIAQRRFTVLFDPRDASRAHGNDDHADKGRMKRPVLTRSGPDSSLEGSPTTPNPEERREGFTWGIPEDECLRRPSAAEPKGTANPSRHAHQRITFDMTNPVHLEKLTPLIRRTSSNLFEKGFARHETIDSFSSIRRQGRRALPDIGVFNPGDTHKPATPQTESHSKTSKIGRNLTFMVPALKKRNSADSRSSKPSKKSAKLDIRDAKPKGSSAEKPGLKDRRKLGQTEAMKLTLPMELPDIPARSRTPILDAVTLSDLARPRRHSPTTPWVRNTPPSYTPTSQHSLPRFGKPSSTKTSRKPKPKSIASIPVPPTFIPPEVQRVPTPPIFQPNGEVKGKLADFYFDQAGTGMLDMGNRQRPSKPSPSLPAGTWDSDALLMSQKSEITPPDSDSHDRDSPTRLSAMPSPSFSITPADYAKSSSTGYVYTQFPRPSLPHPRSAPLLLGGPSTPPDFFRVQMGQDDNVEELQISDEERAKLEWVLAEHLPNSPLCPLHVKYHGINVETCP</sequence>
<feature type="compositionally biased region" description="Basic and acidic residues" evidence="1">
    <location>
        <begin position="205"/>
        <end position="214"/>
    </location>
</feature>
<evidence type="ECO:0000313" key="3">
    <source>
        <dbReference type="Proteomes" id="UP000799324"/>
    </source>
</evidence>
<organism evidence="2 3">
    <name type="scientific">Lophiostoma macrostomum CBS 122681</name>
    <dbReference type="NCBI Taxonomy" id="1314788"/>
    <lineage>
        <taxon>Eukaryota</taxon>
        <taxon>Fungi</taxon>
        <taxon>Dikarya</taxon>
        <taxon>Ascomycota</taxon>
        <taxon>Pezizomycotina</taxon>
        <taxon>Dothideomycetes</taxon>
        <taxon>Pleosporomycetidae</taxon>
        <taxon>Pleosporales</taxon>
        <taxon>Lophiostomataceae</taxon>
        <taxon>Lophiostoma</taxon>
    </lineage>
</organism>
<evidence type="ECO:0000313" key="2">
    <source>
        <dbReference type="EMBL" id="KAF2662392.1"/>
    </source>
</evidence>
<name>A0A6A6TRE4_9PLEO</name>
<feature type="compositionally biased region" description="Basic and acidic residues" evidence="1">
    <location>
        <begin position="222"/>
        <end position="231"/>
    </location>
</feature>
<feature type="region of interest" description="Disordered" evidence="1">
    <location>
        <begin position="149"/>
        <end position="232"/>
    </location>
</feature>